<gene>
    <name evidence="2" type="ORF">RM445_22060</name>
</gene>
<dbReference type="Proteomes" id="UP001183202">
    <property type="component" value="Unassembled WGS sequence"/>
</dbReference>
<name>A0ABU2NE30_9PSEU</name>
<proteinExistence type="predicted"/>
<evidence type="ECO:0000256" key="1">
    <source>
        <dbReference type="SAM" id="SignalP"/>
    </source>
</evidence>
<accession>A0ABU2NE30</accession>
<dbReference type="PROSITE" id="PS51257">
    <property type="entry name" value="PROKAR_LIPOPROTEIN"/>
    <property type="match status" value="1"/>
</dbReference>
<evidence type="ECO:0008006" key="4">
    <source>
        <dbReference type="Google" id="ProtNLM"/>
    </source>
</evidence>
<feature type="signal peptide" evidence="1">
    <location>
        <begin position="1"/>
        <end position="24"/>
    </location>
</feature>
<comment type="caution">
    <text evidence="2">The sequence shown here is derived from an EMBL/GenBank/DDBJ whole genome shotgun (WGS) entry which is preliminary data.</text>
</comment>
<reference evidence="3" key="1">
    <citation type="submission" date="2023-07" db="EMBL/GenBank/DDBJ databases">
        <title>30 novel species of actinomycetes from the DSMZ collection.</title>
        <authorList>
            <person name="Nouioui I."/>
        </authorList>
    </citation>
    <scope>NUCLEOTIDE SEQUENCE [LARGE SCALE GENOMIC DNA]</scope>
    <source>
        <strain evidence="3">DSM 45834</strain>
    </source>
</reference>
<keyword evidence="3" id="KW-1185">Reference proteome</keyword>
<sequence>MSRARRLGALLCGAAALSALVACGGSEGTVVAKADQGVYDYGCQAGGTVTSPVGTPAWGSCAAPKCWRLVVQGNDGNTTQPCVSRAEFDRAQLGAFWHGRTDL</sequence>
<feature type="chain" id="PRO_5045607174" description="Secreted protein" evidence="1">
    <location>
        <begin position="25"/>
        <end position="103"/>
    </location>
</feature>
<dbReference type="EMBL" id="JAVREJ010000017">
    <property type="protein sequence ID" value="MDT0352218.1"/>
    <property type="molecule type" value="Genomic_DNA"/>
</dbReference>
<evidence type="ECO:0000313" key="3">
    <source>
        <dbReference type="Proteomes" id="UP001183202"/>
    </source>
</evidence>
<keyword evidence="1" id="KW-0732">Signal</keyword>
<protein>
    <recommendedName>
        <fullName evidence="4">Secreted protein</fullName>
    </recommendedName>
</protein>
<dbReference type="RefSeq" id="WP_311558726.1">
    <property type="nucleotide sequence ID" value="NZ_JAVREJ010000017.1"/>
</dbReference>
<evidence type="ECO:0000313" key="2">
    <source>
        <dbReference type="EMBL" id="MDT0352218.1"/>
    </source>
</evidence>
<organism evidence="2 3">
    <name type="scientific">Pseudonocardia charpentierae</name>
    <dbReference type="NCBI Taxonomy" id="3075545"/>
    <lineage>
        <taxon>Bacteria</taxon>
        <taxon>Bacillati</taxon>
        <taxon>Actinomycetota</taxon>
        <taxon>Actinomycetes</taxon>
        <taxon>Pseudonocardiales</taxon>
        <taxon>Pseudonocardiaceae</taxon>
        <taxon>Pseudonocardia</taxon>
    </lineage>
</organism>